<proteinExistence type="predicted"/>
<gene>
    <name evidence="1" type="ORF">MWH18_16955</name>
</gene>
<reference evidence="1" key="1">
    <citation type="submission" date="2022-04" db="EMBL/GenBank/DDBJ databases">
        <title>Emergence of ST220 Acinetobacter pittii strain in bloodstream infection, which co-producing chromosomal NDM-1 and OXA-820 carbapenemases.</title>
        <authorList>
            <person name="Tian C."/>
            <person name="Xing M."/>
            <person name="Fu L."/>
            <person name="Xia D."/>
        </authorList>
    </citation>
    <scope>NUCLEOTIDE SEQUENCE</scope>
    <source>
        <strain evidence="1">TCM</strain>
    </source>
</reference>
<sequence length="79" mass="8999">MSELELNFYISTIDQDFKVTPLGVVNSNYEEVDELNYGLLQEAKSQGHFIYKKEGEFKASEASKPNEEATFNIAAESWD</sequence>
<dbReference type="Proteomes" id="UP001055514">
    <property type="component" value="Chromosome"/>
</dbReference>
<evidence type="ECO:0000313" key="2">
    <source>
        <dbReference type="Proteomes" id="UP001055514"/>
    </source>
</evidence>
<dbReference type="RefSeq" id="WP_126117737.1">
    <property type="nucleotide sequence ID" value="NZ_CP029610.1"/>
</dbReference>
<organism evidence="1 2">
    <name type="scientific">Acinetobacter pittii</name>
    <name type="common">Acinetobacter genomosp. 3</name>
    <dbReference type="NCBI Taxonomy" id="48296"/>
    <lineage>
        <taxon>Bacteria</taxon>
        <taxon>Pseudomonadati</taxon>
        <taxon>Pseudomonadota</taxon>
        <taxon>Gammaproteobacteria</taxon>
        <taxon>Moraxellales</taxon>
        <taxon>Moraxellaceae</taxon>
        <taxon>Acinetobacter</taxon>
        <taxon>Acinetobacter calcoaceticus/baumannii complex</taxon>
    </lineage>
</organism>
<name>A0AAE9M7I1_ACIPI</name>
<dbReference type="EMBL" id="CP095407">
    <property type="protein sequence ID" value="USU94010.1"/>
    <property type="molecule type" value="Genomic_DNA"/>
</dbReference>
<evidence type="ECO:0000313" key="1">
    <source>
        <dbReference type="EMBL" id="USU94010.1"/>
    </source>
</evidence>
<accession>A0AAE9M7I1</accession>
<dbReference type="AlphaFoldDB" id="A0AAE9M7I1"/>
<protein>
    <submittedName>
        <fullName evidence="1">Uncharacterized protein</fullName>
    </submittedName>
</protein>